<reference evidence="10" key="1">
    <citation type="submission" date="2016-11" db="EMBL/GenBank/DDBJ databases">
        <authorList>
            <person name="Varghese N."/>
            <person name="Submissions S."/>
        </authorList>
    </citation>
    <scope>NUCLEOTIDE SEQUENCE [LARGE SCALE GENOMIC DNA]</scope>
    <source>
        <strain evidence="10">DSM 9756</strain>
    </source>
</reference>
<dbReference type="EMBL" id="FQVB01000005">
    <property type="protein sequence ID" value="SHE59407.1"/>
    <property type="molecule type" value="Genomic_DNA"/>
</dbReference>
<dbReference type="Pfam" id="PF02080">
    <property type="entry name" value="TrkA_C"/>
    <property type="match status" value="2"/>
</dbReference>
<dbReference type="STRING" id="1121391.SAMN02745206_00553"/>
<evidence type="ECO:0000256" key="1">
    <source>
        <dbReference type="ARBA" id="ARBA00017378"/>
    </source>
</evidence>
<evidence type="ECO:0000256" key="4">
    <source>
        <dbReference type="ARBA" id="ARBA00022958"/>
    </source>
</evidence>
<keyword evidence="4" id="KW-0630">Potassium</keyword>
<accession>A0A1M4URY8</accession>
<dbReference type="Proteomes" id="UP000184076">
    <property type="component" value="Unassembled WGS sequence"/>
</dbReference>
<evidence type="ECO:0000259" key="8">
    <source>
        <dbReference type="PROSITE" id="PS51202"/>
    </source>
</evidence>
<evidence type="ECO:0000256" key="3">
    <source>
        <dbReference type="ARBA" id="ARBA00022538"/>
    </source>
</evidence>
<evidence type="ECO:0000256" key="2">
    <source>
        <dbReference type="ARBA" id="ARBA00022448"/>
    </source>
</evidence>
<keyword evidence="5" id="KW-0520">NAD</keyword>
<dbReference type="InterPro" id="IPR003148">
    <property type="entry name" value="RCK_N"/>
</dbReference>
<protein>
    <recommendedName>
        <fullName evidence="1">Trk system potassium uptake protein TrkA</fullName>
    </recommendedName>
</protein>
<proteinExistence type="predicted"/>
<dbReference type="Gene3D" id="3.40.50.720">
    <property type="entry name" value="NAD(P)-binding Rossmann-like Domain"/>
    <property type="match status" value="2"/>
</dbReference>
<dbReference type="SUPFAM" id="SSF51735">
    <property type="entry name" value="NAD(P)-binding Rossmann-fold domains"/>
    <property type="match status" value="2"/>
</dbReference>
<dbReference type="NCBIfam" id="NF007031">
    <property type="entry name" value="PRK09496.1-2"/>
    <property type="match status" value="1"/>
</dbReference>
<gene>
    <name evidence="9" type="ORF">SAMN02745206_00553</name>
</gene>
<dbReference type="GO" id="GO:0015079">
    <property type="term" value="F:potassium ion transmembrane transporter activity"/>
    <property type="evidence" value="ECO:0007669"/>
    <property type="project" value="InterPro"/>
</dbReference>
<dbReference type="NCBIfam" id="NF007041">
    <property type="entry name" value="PRK09496.3-4"/>
    <property type="match status" value="1"/>
</dbReference>
<dbReference type="OrthoDB" id="9775180at2"/>
<feature type="domain" description="RCK N-terminal" evidence="7">
    <location>
        <begin position="1"/>
        <end position="116"/>
    </location>
</feature>
<keyword evidence="10" id="KW-1185">Reference proteome</keyword>
<evidence type="ECO:0000256" key="6">
    <source>
        <dbReference type="ARBA" id="ARBA00023065"/>
    </source>
</evidence>
<keyword evidence="6" id="KW-0406">Ion transport</keyword>
<dbReference type="PROSITE" id="PS51201">
    <property type="entry name" value="RCK_N"/>
    <property type="match status" value="2"/>
</dbReference>
<dbReference type="InterPro" id="IPR036721">
    <property type="entry name" value="RCK_C_sf"/>
</dbReference>
<dbReference type="PRINTS" id="PR00335">
    <property type="entry name" value="KUPTAKETRKA"/>
</dbReference>
<keyword evidence="3" id="KW-0633">Potassium transport</keyword>
<dbReference type="PANTHER" id="PTHR43833">
    <property type="entry name" value="POTASSIUM CHANNEL PROTEIN 2-RELATED-RELATED"/>
    <property type="match status" value="1"/>
</dbReference>
<dbReference type="InterPro" id="IPR050721">
    <property type="entry name" value="Trk_Ktr_HKT_K-transport"/>
</dbReference>
<dbReference type="Pfam" id="PF02254">
    <property type="entry name" value="TrkA_N"/>
    <property type="match status" value="2"/>
</dbReference>
<dbReference type="NCBIfam" id="NF007032">
    <property type="entry name" value="PRK09496.1-4"/>
    <property type="match status" value="1"/>
</dbReference>
<dbReference type="PANTHER" id="PTHR43833:SF5">
    <property type="entry name" value="TRK SYSTEM POTASSIUM UPTAKE PROTEIN TRKA"/>
    <property type="match status" value="1"/>
</dbReference>
<sequence length="454" mass="49814">MKVIIVGAGEVGFHIAQRLAEENKEVVVIDKDPAALARLTDALDVQPLEGSGSDPKVLEEAGIQEAQTFLAVTDSDETNLIACFFANVLAPDVKKLARIRSEAYTDFRPGFLETSLNLDRVINPDVEVVRTIERLISVPDAEDVSEFAEGRLHLIGIRIKEGCPVLGASMAELRQAVGNVRFVVGAIFRNDALLVPYGRDVIQRDDLVYVVCETRDLKKVLRFFGCRSEHPGNVLIIGGGDIGLRLARRLEKQSLHVRLLEKDLARCQVLADSLDHTIVLHGDGTDQRILLEENVGRMDLVVALTGDEETNILCSLLTRRLGARMAITRISKFAYMPIVNAIGLGHIVSPRLSAINTILQYVRTGKILSAFSLKGEEAEVLEVEAVERSGLVGRPLKDIKFPKGAIVLAVLRGTETIIPTGDTAIQPGERVLILSTRRAMARVEEELSVKMRTI</sequence>
<feature type="domain" description="RCK C-terminal" evidence="8">
    <location>
        <begin position="142"/>
        <end position="226"/>
    </location>
</feature>
<dbReference type="InterPro" id="IPR006036">
    <property type="entry name" value="K_uptake_TrkA"/>
</dbReference>
<name>A0A1M4URY8_9BACT</name>
<evidence type="ECO:0000259" key="7">
    <source>
        <dbReference type="PROSITE" id="PS51201"/>
    </source>
</evidence>
<dbReference type="NCBIfam" id="NF007039">
    <property type="entry name" value="PRK09496.3-2"/>
    <property type="match status" value="1"/>
</dbReference>
<dbReference type="GO" id="GO:0005886">
    <property type="term" value="C:plasma membrane"/>
    <property type="evidence" value="ECO:0007669"/>
    <property type="project" value="InterPro"/>
</dbReference>
<organism evidence="9 10">
    <name type="scientific">Desulfacinum infernum DSM 9756</name>
    <dbReference type="NCBI Taxonomy" id="1121391"/>
    <lineage>
        <taxon>Bacteria</taxon>
        <taxon>Pseudomonadati</taxon>
        <taxon>Thermodesulfobacteriota</taxon>
        <taxon>Syntrophobacteria</taxon>
        <taxon>Syntrophobacterales</taxon>
        <taxon>Syntrophobacteraceae</taxon>
        <taxon>Desulfacinum</taxon>
    </lineage>
</organism>
<dbReference type="SUPFAM" id="SSF116726">
    <property type="entry name" value="TrkA C-terminal domain-like"/>
    <property type="match status" value="2"/>
</dbReference>
<dbReference type="Gene3D" id="3.30.70.1450">
    <property type="entry name" value="Regulator of K+ conductance, C-terminal domain"/>
    <property type="match status" value="2"/>
</dbReference>
<dbReference type="AlphaFoldDB" id="A0A1M4URY8"/>
<dbReference type="InterPro" id="IPR006037">
    <property type="entry name" value="RCK_C"/>
</dbReference>
<feature type="domain" description="RCK N-terminal" evidence="7">
    <location>
        <begin position="231"/>
        <end position="359"/>
    </location>
</feature>
<evidence type="ECO:0000256" key="5">
    <source>
        <dbReference type="ARBA" id="ARBA00023027"/>
    </source>
</evidence>
<evidence type="ECO:0000313" key="9">
    <source>
        <dbReference type="EMBL" id="SHE59407.1"/>
    </source>
</evidence>
<dbReference type="PROSITE" id="PS51202">
    <property type="entry name" value="RCK_C"/>
    <property type="match status" value="2"/>
</dbReference>
<feature type="domain" description="RCK C-terminal" evidence="8">
    <location>
        <begin position="368"/>
        <end position="449"/>
    </location>
</feature>
<dbReference type="InterPro" id="IPR036291">
    <property type="entry name" value="NAD(P)-bd_dom_sf"/>
</dbReference>
<keyword evidence="2" id="KW-0813">Transport</keyword>
<evidence type="ECO:0000313" key="10">
    <source>
        <dbReference type="Proteomes" id="UP000184076"/>
    </source>
</evidence>